<gene>
    <name evidence="1" type="ORF">ILUMI_24287</name>
</gene>
<accession>A0A8K0CAU5</accession>
<organism evidence="1 2">
    <name type="scientific">Ignelater luminosus</name>
    <name type="common">Cucubano</name>
    <name type="synonym">Pyrophorus luminosus</name>
    <dbReference type="NCBI Taxonomy" id="2038154"/>
    <lineage>
        <taxon>Eukaryota</taxon>
        <taxon>Metazoa</taxon>
        <taxon>Ecdysozoa</taxon>
        <taxon>Arthropoda</taxon>
        <taxon>Hexapoda</taxon>
        <taxon>Insecta</taxon>
        <taxon>Pterygota</taxon>
        <taxon>Neoptera</taxon>
        <taxon>Endopterygota</taxon>
        <taxon>Coleoptera</taxon>
        <taxon>Polyphaga</taxon>
        <taxon>Elateriformia</taxon>
        <taxon>Elateroidea</taxon>
        <taxon>Elateridae</taxon>
        <taxon>Agrypninae</taxon>
        <taxon>Pyrophorini</taxon>
        <taxon>Ignelater</taxon>
    </lineage>
</organism>
<reference evidence="1" key="1">
    <citation type="submission" date="2019-08" db="EMBL/GenBank/DDBJ databases">
        <title>The genome of the North American firefly Photinus pyralis.</title>
        <authorList>
            <consortium name="Photinus pyralis genome working group"/>
            <person name="Fallon T.R."/>
            <person name="Sander Lower S.E."/>
            <person name="Weng J.-K."/>
        </authorList>
    </citation>
    <scope>NUCLEOTIDE SEQUENCE</scope>
    <source>
        <strain evidence="1">TRF0915ILg1</strain>
        <tissue evidence="1">Whole body</tissue>
    </source>
</reference>
<comment type="caution">
    <text evidence="1">The sequence shown here is derived from an EMBL/GenBank/DDBJ whole genome shotgun (WGS) entry which is preliminary data.</text>
</comment>
<protein>
    <submittedName>
        <fullName evidence="1">Uncharacterized protein</fullName>
    </submittedName>
</protein>
<dbReference type="AlphaFoldDB" id="A0A8K0CAU5"/>
<name>A0A8K0CAU5_IGNLU</name>
<dbReference type="EMBL" id="VTPC01090687">
    <property type="protein sequence ID" value="KAF2881882.1"/>
    <property type="molecule type" value="Genomic_DNA"/>
</dbReference>
<dbReference type="Proteomes" id="UP000801492">
    <property type="component" value="Unassembled WGS sequence"/>
</dbReference>
<keyword evidence="2" id="KW-1185">Reference proteome</keyword>
<evidence type="ECO:0000313" key="2">
    <source>
        <dbReference type="Proteomes" id="UP000801492"/>
    </source>
</evidence>
<evidence type="ECO:0000313" key="1">
    <source>
        <dbReference type="EMBL" id="KAF2881882.1"/>
    </source>
</evidence>
<proteinExistence type="predicted"/>
<sequence length="135" mass="16024">MSYEAEQKRLLQFMDEVKEEQFSDIDYVFEQSDNDELHDIRLATRFLSYIDRDGLTHWQKLPPRVKTPEHNVVTAKPGVIREAENIKNIFDCWQLYFTDQMILDIVDNTNVFILSQKDNYSRQRDAATTFTKVKA</sequence>
<dbReference type="OrthoDB" id="6779804at2759"/>